<evidence type="ECO:0000313" key="3">
    <source>
        <dbReference type="EnsemblMetazoa" id="AMAM000565-PA"/>
    </source>
</evidence>
<reference evidence="4" key="1">
    <citation type="submission" date="2013-09" db="EMBL/GenBank/DDBJ databases">
        <title>The Genome Sequence of Anopheles maculatus species B.</title>
        <authorList>
            <consortium name="The Broad Institute Genomics Platform"/>
            <person name="Neafsey D.E."/>
            <person name="Besansky N."/>
            <person name="Howell P."/>
            <person name="Walton C."/>
            <person name="Young S.K."/>
            <person name="Zeng Q."/>
            <person name="Gargeya S."/>
            <person name="Fitzgerald M."/>
            <person name="Haas B."/>
            <person name="Abouelleil A."/>
            <person name="Allen A.W."/>
            <person name="Alvarado L."/>
            <person name="Arachchi H.M."/>
            <person name="Berlin A.M."/>
            <person name="Chapman S.B."/>
            <person name="Gainer-Dewar J."/>
            <person name="Goldberg J."/>
            <person name="Griggs A."/>
            <person name="Gujja S."/>
            <person name="Hansen M."/>
            <person name="Howarth C."/>
            <person name="Imamovic A."/>
            <person name="Ireland A."/>
            <person name="Larimer J."/>
            <person name="McCowan C."/>
            <person name="Murphy C."/>
            <person name="Pearson M."/>
            <person name="Poon T.W."/>
            <person name="Priest M."/>
            <person name="Roberts A."/>
            <person name="Saif S."/>
            <person name="Shea T."/>
            <person name="Sisk P."/>
            <person name="Sykes S."/>
            <person name="Wortman J."/>
            <person name="Nusbaum C."/>
            <person name="Birren B."/>
        </authorList>
    </citation>
    <scope>NUCLEOTIDE SEQUENCE [LARGE SCALE GENOMIC DNA]</scope>
    <source>
        <strain evidence="4">maculatus3</strain>
    </source>
</reference>
<evidence type="ECO:0000256" key="1">
    <source>
        <dbReference type="SAM" id="MobiDB-lite"/>
    </source>
</evidence>
<feature type="region of interest" description="Disordered" evidence="1">
    <location>
        <begin position="1"/>
        <end position="56"/>
    </location>
</feature>
<keyword evidence="4" id="KW-1185">Reference proteome</keyword>
<proteinExistence type="predicted"/>
<evidence type="ECO:0000256" key="2">
    <source>
        <dbReference type="SAM" id="Phobius"/>
    </source>
</evidence>
<organism evidence="3 4">
    <name type="scientific">Anopheles maculatus</name>
    <dbReference type="NCBI Taxonomy" id="74869"/>
    <lineage>
        <taxon>Eukaryota</taxon>
        <taxon>Metazoa</taxon>
        <taxon>Ecdysozoa</taxon>
        <taxon>Arthropoda</taxon>
        <taxon>Hexapoda</taxon>
        <taxon>Insecta</taxon>
        <taxon>Pterygota</taxon>
        <taxon>Neoptera</taxon>
        <taxon>Endopterygota</taxon>
        <taxon>Diptera</taxon>
        <taxon>Nematocera</taxon>
        <taxon>Culicoidea</taxon>
        <taxon>Culicidae</taxon>
        <taxon>Anophelinae</taxon>
        <taxon>Anopheles</taxon>
        <taxon>Anopheles maculatus group</taxon>
    </lineage>
</organism>
<feature type="compositionally biased region" description="Polar residues" evidence="1">
    <location>
        <begin position="31"/>
        <end position="40"/>
    </location>
</feature>
<reference evidence="3" key="2">
    <citation type="submission" date="2020-05" db="UniProtKB">
        <authorList>
            <consortium name="EnsemblMetazoa"/>
        </authorList>
    </citation>
    <scope>IDENTIFICATION</scope>
    <source>
        <strain evidence="3">maculatus3</strain>
    </source>
</reference>
<dbReference type="AlphaFoldDB" id="A0A182S6D7"/>
<name>A0A182S6D7_9DIPT</name>
<sequence length="138" mass="15504">MVVDPRRHTGTNGHHDRTTSTLPSRTTTITANTDPGTHNHGQQGDEYDDDEDTNHSAKHNGGCNDGFAYELQSCCFPVPLLLLLLLVLLCGALVACWWLVRKRHSLANGLAQLVTLADYRLRRYVYIFVKNFKLINDP</sequence>
<protein>
    <submittedName>
        <fullName evidence="3">Uncharacterized protein</fullName>
    </submittedName>
</protein>
<keyword evidence="2" id="KW-0812">Transmembrane</keyword>
<feature type="compositionally biased region" description="Low complexity" evidence="1">
    <location>
        <begin position="19"/>
        <end position="30"/>
    </location>
</feature>
<dbReference type="EnsemblMetazoa" id="AMAM000565-RA">
    <property type="protein sequence ID" value="AMAM000565-PA"/>
    <property type="gene ID" value="AMAM000565"/>
</dbReference>
<feature type="transmembrane region" description="Helical" evidence="2">
    <location>
        <begin position="80"/>
        <end position="100"/>
    </location>
</feature>
<keyword evidence="2" id="KW-0472">Membrane</keyword>
<evidence type="ECO:0000313" key="4">
    <source>
        <dbReference type="Proteomes" id="UP000075901"/>
    </source>
</evidence>
<feature type="compositionally biased region" description="Basic and acidic residues" evidence="1">
    <location>
        <begin position="1"/>
        <end position="18"/>
    </location>
</feature>
<dbReference type="Proteomes" id="UP000075901">
    <property type="component" value="Unassembled WGS sequence"/>
</dbReference>
<keyword evidence="2" id="KW-1133">Transmembrane helix</keyword>
<accession>A0A182S6D7</accession>
<dbReference type="VEuPathDB" id="VectorBase:AMAM000565"/>